<dbReference type="Pfam" id="PF00234">
    <property type="entry name" value="Tryp_alpha_amyl"/>
    <property type="match status" value="1"/>
</dbReference>
<dbReference type="PANTHER" id="PTHR12428:SF34">
    <property type="entry name" value="MITOCHONDRIAL INNER MEMBRANE PROTEIN OXA1-LIKE"/>
    <property type="match status" value="1"/>
</dbReference>
<keyword evidence="10" id="KW-0732">Signal</keyword>
<keyword evidence="14" id="KW-1185">Reference proteome</keyword>
<feature type="region of interest" description="Disordered" evidence="8">
    <location>
        <begin position="640"/>
        <end position="691"/>
    </location>
</feature>
<protein>
    <submittedName>
        <fullName evidence="13">Uncharacterized protein</fullName>
    </submittedName>
</protein>
<evidence type="ECO:0000256" key="7">
    <source>
        <dbReference type="RuleBase" id="RU003945"/>
    </source>
</evidence>
<feature type="compositionally biased region" description="Basic residues" evidence="8">
    <location>
        <begin position="682"/>
        <end position="691"/>
    </location>
</feature>
<dbReference type="GO" id="GO:0006869">
    <property type="term" value="P:lipid transport"/>
    <property type="evidence" value="ECO:0007669"/>
    <property type="project" value="InterPro"/>
</dbReference>
<feature type="compositionally biased region" description="Low complexity" evidence="8">
    <location>
        <begin position="640"/>
        <end position="655"/>
    </location>
</feature>
<organism evidence="13 14">
    <name type="scientific">Chenopodium quinoa</name>
    <name type="common">Quinoa</name>
    <dbReference type="NCBI Taxonomy" id="63459"/>
    <lineage>
        <taxon>Eukaryota</taxon>
        <taxon>Viridiplantae</taxon>
        <taxon>Streptophyta</taxon>
        <taxon>Embryophyta</taxon>
        <taxon>Tracheophyta</taxon>
        <taxon>Spermatophyta</taxon>
        <taxon>Magnoliopsida</taxon>
        <taxon>eudicotyledons</taxon>
        <taxon>Gunneridae</taxon>
        <taxon>Pentapetalae</taxon>
        <taxon>Caryophyllales</taxon>
        <taxon>Chenopodiaceae</taxon>
        <taxon>Chenopodioideae</taxon>
        <taxon>Atripliceae</taxon>
        <taxon>Chenopodium</taxon>
    </lineage>
</organism>
<evidence type="ECO:0000256" key="4">
    <source>
        <dbReference type="ARBA" id="ARBA00022692"/>
    </source>
</evidence>
<dbReference type="SUPFAM" id="SSF47699">
    <property type="entry name" value="Bifunctional inhibitor/lipid-transfer protein/seed storage 2S albumin"/>
    <property type="match status" value="1"/>
</dbReference>
<reference evidence="13" key="1">
    <citation type="journal article" date="2017" name="Nature">
        <title>The genome of Chenopodium quinoa.</title>
        <authorList>
            <person name="Jarvis D.E."/>
            <person name="Ho Y.S."/>
            <person name="Lightfoot D.J."/>
            <person name="Schmoeckel S.M."/>
            <person name="Li B."/>
            <person name="Borm T.J.A."/>
            <person name="Ohyanagi H."/>
            <person name="Mineta K."/>
            <person name="Michell C.T."/>
            <person name="Saber N."/>
            <person name="Kharbatia N.M."/>
            <person name="Rupper R.R."/>
            <person name="Sharp A.R."/>
            <person name="Dally N."/>
            <person name="Boughton B.A."/>
            <person name="Woo Y.H."/>
            <person name="Gao G."/>
            <person name="Schijlen E.G.W.M."/>
            <person name="Guo X."/>
            <person name="Momin A.A."/>
            <person name="Negrao S."/>
            <person name="Al-Babili S."/>
            <person name="Gehring C."/>
            <person name="Roessner U."/>
            <person name="Jung C."/>
            <person name="Murphy K."/>
            <person name="Arold S.T."/>
            <person name="Gojobori T."/>
            <person name="van der Linden C.G."/>
            <person name="van Loo E.N."/>
            <person name="Jellen E.N."/>
            <person name="Maughan P.J."/>
            <person name="Tester M."/>
        </authorList>
    </citation>
    <scope>NUCLEOTIDE SEQUENCE [LARGE SCALE GENOMIC DNA]</scope>
    <source>
        <strain evidence="13">cv. PI 614886</strain>
    </source>
</reference>
<dbReference type="InterPro" id="IPR000528">
    <property type="entry name" value="Plant_nsLTP"/>
</dbReference>
<reference evidence="13" key="2">
    <citation type="submission" date="2021-03" db="UniProtKB">
        <authorList>
            <consortium name="EnsemblPlants"/>
        </authorList>
    </citation>
    <scope>IDENTIFICATION</scope>
</reference>
<feature type="transmembrane region" description="Helical" evidence="9">
    <location>
        <begin position="478"/>
        <end position="506"/>
    </location>
</feature>
<evidence type="ECO:0000256" key="1">
    <source>
        <dbReference type="ARBA" id="ARBA00004141"/>
    </source>
</evidence>
<dbReference type="AlphaFoldDB" id="A0A803LWI6"/>
<dbReference type="GO" id="GO:0005743">
    <property type="term" value="C:mitochondrial inner membrane"/>
    <property type="evidence" value="ECO:0007669"/>
    <property type="project" value="TreeGrafter"/>
</dbReference>
<feature type="transmembrane region" description="Helical" evidence="9">
    <location>
        <begin position="410"/>
        <end position="428"/>
    </location>
</feature>
<keyword evidence="4 7" id="KW-0812">Transmembrane</keyword>
<dbReference type="PANTHER" id="PTHR12428">
    <property type="entry name" value="OXA1"/>
    <property type="match status" value="1"/>
</dbReference>
<feature type="domain" description="Bifunctional inhibitor/plant lipid transfer protein/seed storage helical" evidence="11">
    <location>
        <begin position="36"/>
        <end position="123"/>
    </location>
</feature>
<feature type="signal peptide" evidence="10">
    <location>
        <begin position="1"/>
        <end position="21"/>
    </location>
</feature>
<evidence type="ECO:0000259" key="11">
    <source>
        <dbReference type="Pfam" id="PF00234"/>
    </source>
</evidence>
<name>A0A803LWI6_CHEQI</name>
<feature type="chain" id="PRO_5031015196" evidence="10">
    <location>
        <begin position="22"/>
        <end position="691"/>
    </location>
</feature>
<evidence type="ECO:0000256" key="9">
    <source>
        <dbReference type="SAM" id="Phobius"/>
    </source>
</evidence>
<dbReference type="InterPro" id="IPR001708">
    <property type="entry name" value="YidC/ALB3/OXA1/COX18"/>
</dbReference>
<evidence type="ECO:0000256" key="6">
    <source>
        <dbReference type="ARBA" id="ARBA00023136"/>
    </source>
</evidence>
<dbReference type="GO" id="GO:0008289">
    <property type="term" value="F:lipid binding"/>
    <property type="evidence" value="ECO:0007669"/>
    <property type="project" value="InterPro"/>
</dbReference>
<dbReference type="Proteomes" id="UP000596660">
    <property type="component" value="Unplaced"/>
</dbReference>
<comment type="similarity">
    <text evidence="2">Belongs to the plant LTP family.</text>
</comment>
<evidence type="ECO:0000313" key="14">
    <source>
        <dbReference type="Proteomes" id="UP000596660"/>
    </source>
</evidence>
<dbReference type="GO" id="GO:0032979">
    <property type="term" value="P:protein insertion into mitochondrial inner membrane from matrix"/>
    <property type="evidence" value="ECO:0007669"/>
    <property type="project" value="TreeGrafter"/>
</dbReference>
<dbReference type="EnsemblPlants" id="AUR62019837-RA">
    <property type="protein sequence ID" value="AUR62019837-RA:cds"/>
    <property type="gene ID" value="AUR62019837"/>
</dbReference>
<comment type="similarity">
    <text evidence="3">Belongs to the OXA1/ALB3/YidC (TC 2.A.9.2) family.</text>
</comment>
<dbReference type="Gene3D" id="1.10.110.10">
    <property type="entry name" value="Plant lipid-transfer and hydrophobic proteins"/>
    <property type="match status" value="1"/>
</dbReference>
<proteinExistence type="inferred from homology"/>
<dbReference type="CDD" id="cd20069">
    <property type="entry name" value="5TM_Oxa1-like"/>
    <property type="match status" value="1"/>
</dbReference>
<comment type="subcellular location">
    <subcellularLocation>
        <location evidence="1 7">Membrane</location>
        <topology evidence="1 7">Multi-pass membrane protein</topology>
    </subcellularLocation>
</comment>
<evidence type="ECO:0000256" key="2">
    <source>
        <dbReference type="ARBA" id="ARBA00009748"/>
    </source>
</evidence>
<dbReference type="GO" id="GO:0032977">
    <property type="term" value="F:membrane insertase activity"/>
    <property type="evidence" value="ECO:0007669"/>
    <property type="project" value="InterPro"/>
</dbReference>
<evidence type="ECO:0000256" key="5">
    <source>
        <dbReference type="ARBA" id="ARBA00022989"/>
    </source>
</evidence>
<accession>A0A803LWI6</accession>
<sequence length="691" mass="75383">MSCLITFLALLLVLSSNTVTGQIQLGQPGGQASIPCNQVINELSPCLPYLHNQYSSPSTYCCQGAKYVWKHFAQSKKKRQGVCQCLESVLPIIGQIDGSLISALPKQCGLKLKLPPISPNFKCSQRSVCARATLLARRINPCFSYISHDNDKNNNNDKPESSSRRKIDDLLAERRSFGTYSYCSLASSSLFHHQRSFFPGHGTGAISFHRYMSTSVGEESDKVGFITDVADVMSDTTVDAVASQAPVLSEVATAAADSAIPVAALQYFIDGVHSFTGLNWWASIALTTLMIRGVTVPFLISQLKATAKLTIMRPRLEEIKAEMEATGNTDEGRLKMNEIFKEALRELEQANQIIIGYGVTPFTPLKGLLIQGPVFISFFLAISNMAEKVPSFKEGGAFWFTDLTTPDARYILPVLTAVTFLITVELNMQEGMEGNPVASTMKKFSRGLAVLTVPFTMSFPKPFPLLIFFYASSIPSPLYLLSLLTLFHALFSSHLLLAVALSTFLCMMDAARTLLMPIGSSKPHDANEGGGLEALILRERRPGCLVRSGEVIAKPLGWRKLKRDRMTRTVDLGIVGGKSLEAIFCYWITSNCFSFAYGAVLKIPGVKKSLGVPDIPVPPPNSQQKTSGFSLLEALKQATAPPKAPAALPAAADQAKSIDEKTSSSSSSAVLSQRLKSLERKVKQKKKNKKR</sequence>
<evidence type="ECO:0000256" key="10">
    <source>
        <dbReference type="SAM" id="SignalP"/>
    </source>
</evidence>
<feature type="transmembrane region" description="Helical" evidence="9">
    <location>
        <begin position="280"/>
        <end position="300"/>
    </location>
</feature>
<evidence type="ECO:0000256" key="3">
    <source>
        <dbReference type="ARBA" id="ARBA00010583"/>
    </source>
</evidence>
<feature type="domain" description="Membrane insertase YidC/Oxa/ALB C-terminal" evidence="12">
    <location>
        <begin position="280"/>
        <end position="477"/>
    </location>
</feature>
<dbReference type="PRINTS" id="PR00382">
    <property type="entry name" value="LIPIDTRNSFER"/>
</dbReference>
<evidence type="ECO:0000313" key="13">
    <source>
        <dbReference type="EnsemblPlants" id="AUR62019837-RA:cds"/>
    </source>
</evidence>
<keyword evidence="6 9" id="KW-0472">Membrane</keyword>
<evidence type="ECO:0000259" key="12">
    <source>
        <dbReference type="Pfam" id="PF02096"/>
    </source>
</evidence>
<dbReference type="InterPro" id="IPR016140">
    <property type="entry name" value="Bifunc_inhib/LTP/seed_store"/>
</dbReference>
<dbReference type="Gramene" id="AUR62019837-RA">
    <property type="protein sequence ID" value="AUR62019837-RA:cds"/>
    <property type="gene ID" value="AUR62019837"/>
</dbReference>
<feature type="transmembrane region" description="Helical" evidence="9">
    <location>
        <begin position="448"/>
        <end position="472"/>
    </location>
</feature>
<dbReference type="Pfam" id="PF02096">
    <property type="entry name" value="60KD_IMP"/>
    <property type="match status" value="1"/>
</dbReference>
<dbReference type="InterPro" id="IPR036312">
    <property type="entry name" value="Bifun_inhib/LTP/seed_sf"/>
</dbReference>
<evidence type="ECO:0000256" key="8">
    <source>
        <dbReference type="SAM" id="MobiDB-lite"/>
    </source>
</evidence>
<dbReference type="CDD" id="cd01960">
    <property type="entry name" value="nsLTP1"/>
    <property type="match status" value="1"/>
</dbReference>
<comment type="similarity">
    <text evidence="7">Belongs to the OXA1/ALB3/YidC family.</text>
</comment>
<dbReference type="InterPro" id="IPR028055">
    <property type="entry name" value="YidC/Oxa/ALB_C"/>
</dbReference>
<keyword evidence="5 9" id="KW-1133">Transmembrane helix</keyword>